<evidence type="ECO:0000256" key="1">
    <source>
        <dbReference type="ARBA" id="ARBA00023002"/>
    </source>
</evidence>
<reference evidence="3" key="1">
    <citation type="submission" date="2020-07" db="EMBL/GenBank/DDBJ databases">
        <title>Huge and variable diversity of episymbiotic CPR bacteria and DPANN archaea in groundwater ecosystems.</title>
        <authorList>
            <person name="He C.Y."/>
            <person name="Keren R."/>
            <person name="Whittaker M."/>
            <person name="Farag I.F."/>
            <person name="Doudna J."/>
            <person name="Cate J.H.D."/>
            <person name="Banfield J.F."/>
        </authorList>
    </citation>
    <scope>NUCLEOTIDE SEQUENCE</scope>
    <source>
        <strain evidence="3">NC_groundwater_763_Ag_S-0.2um_68_21</strain>
    </source>
</reference>
<name>A0A932MLD0_UNCTE</name>
<dbReference type="Gene3D" id="3.40.50.720">
    <property type="entry name" value="NAD(P)-binding Rossmann-like Domain"/>
    <property type="match status" value="1"/>
</dbReference>
<dbReference type="Proteomes" id="UP000782312">
    <property type="component" value="Unassembled WGS sequence"/>
</dbReference>
<proteinExistence type="predicted"/>
<dbReference type="PANTHER" id="PTHR14239">
    <property type="entry name" value="DUDULIN-RELATED"/>
    <property type="match status" value="1"/>
</dbReference>
<dbReference type="GO" id="GO:0016491">
    <property type="term" value="F:oxidoreductase activity"/>
    <property type="evidence" value="ECO:0007669"/>
    <property type="project" value="UniProtKB-KW"/>
</dbReference>
<keyword evidence="1" id="KW-0560">Oxidoreductase</keyword>
<dbReference type="AlphaFoldDB" id="A0A932MLD0"/>
<dbReference type="EMBL" id="JACPUR010000014">
    <property type="protein sequence ID" value="MBI3127044.1"/>
    <property type="molecule type" value="Genomic_DNA"/>
</dbReference>
<sequence length="210" mass="21350">MKIGIIGTGKVGGAVGKRWAAMGHEVVFGSRDPGAAKVKELMGASGGKAKAATIAQAAAHGEVVVLATPWAGTKEALAAAGSLAGKVVIDCTNPLKPDLSGLAVGPDTSAAEQVASWAKGAKVVKGLSTTGSANMENPRYGDQDISMFICGEDAGAKKTVGRLMEDLGFEVVDCGPLAAARQLEHLALLWVCLAYQLGNGANIAVKLLRR</sequence>
<dbReference type="Pfam" id="PF03807">
    <property type="entry name" value="F420_oxidored"/>
    <property type="match status" value="1"/>
</dbReference>
<organism evidence="3 4">
    <name type="scientific">Tectimicrobiota bacterium</name>
    <dbReference type="NCBI Taxonomy" id="2528274"/>
    <lineage>
        <taxon>Bacteria</taxon>
        <taxon>Pseudomonadati</taxon>
        <taxon>Nitrospinota/Tectimicrobiota group</taxon>
        <taxon>Candidatus Tectimicrobiota</taxon>
    </lineage>
</organism>
<evidence type="ECO:0000313" key="4">
    <source>
        <dbReference type="Proteomes" id="UP000782312"/>
    </source>
</evidence>
<feature type="domain" description="Pyrroline-5-carboxylate reductase catalytic N-terminal" evidence="2">
    <location>
        <begin position="2"/>
        <end position="94"/>
    </location>
</feature>
<dbReference type="InterPro" id="IPR028939">
    <property type="entry name" value="P5C_Rdtase_cat_N"/>
</dbReference>
<comment type="caution">
    <text evidence="3">The sequence shown here is derived from an EMBL/GenBank/DDBJ whole genome shotgun (WGS) entry which is preliminary data.</text>
</comment>
<accession>A0A932MLD0</accession>
<dbReference type="InterPro" id="IPR036291">
    <property type="entry name" value="NAD(P)-bd_dom_sf"/>
</dbReference>
<protein>
    <submittedName>
        <fullName evidence="3">NAD(P)-binding domain-containing protein</fullName>
    </submittedName>
</protein>
<dbReference type="SUPFAM" id="SSF51735">
    <property type="entry name" value="NAD(P)-binding Rossmann-fold domains"/>
    <property type="match status" value="1"/>
</dbReference>
<dbReference type="InterPro" id="IPR051267">
    <property type="entry name" value="STEAP_metalloreductase"/>
</dbReference>
<gene>
    <name evidence="3" type="ORF">HYZ11_05525</name>
</gene>
<evidence type="ECO:0000313" key="3">
    <source>
        <dbReference type="EMBL" id="MBI3127044.1"/>
    </source>
</evidence>
<dbReference type="PANTHER" id="PTHR14239:SF10">
    <property type="entry name" value="REDUCTASE"/>
    <property type="match status" value="1"/>
</dbReference>
<evidence type="ECO:0000259" key="2">
    <source>
        <dbReference type="Pfam" id="PF03807"/>
    </source>
</evidence>